<evidence type="ECO:0000256" key="9">
    <source>
        <dbReference type="ARBA" id="ARBA00022824"/>
    </source>
</evidence>
<evidence type="ECO:0000256" key="1">
    <source>
        <dbReference type="ARBA" id="ARBA00004299"/>
    </source>
</evidence>
<accession>A0A1Y1V2U0</accession>
<dbReference type="GO" id="GO:0070971">
    <property type="term" value="C:endoplasmic reticulum exit site"/>
    <property type="evidence" value="ECO:0007669"/>
    <property type="project" value="TreeGrafter"/>
</dbReference>
<dbReference type="Gene3D" id="1.25.40.1030">
    <property type="match status" value="1"/>
</dbReference>
<dbReference type="InterPro" id="IPR001680">
    <property type="entry name" value="WD40_rpt"/>
</dbReference>
<evidence type="ECO:0000313" key="18">
    <source>
        <dbReference type="EMBL" id="ORX46007.1"/>
    </source>
</evidence>
<reference evidence="18 19" key="1">
    <citation type="submission" date="2016-08" db="EMBL/GenBank/DDBJ databases">
        <title>Genomes of anaerobic fungi encode conserved fungal cellulosomes for biomass hydrolysis.</title>
        <authorList>
            <consortium name="DOE Joint Genome Institute"/>
            <person name="Haitjema C.H."/>
            <person name="Gilmore S.P."/>
            <person name="Henske J.K."/>
            <person name="Solomon K.V."/>
            <person name="De Groot R."/>
            <person name="Kuo A."/>
            <person name="Mondo S.J."/>
            <person name="Salamov A.A."/>
            <person name="Labutti K."/>
            <person name="Zhao Z."/>
            <person name="Chiniquy J."/>
            <person name="Barry K."/>
            <person name="Brewer H.M."/>
            <person name="Purvine S.O."/>
            <person name="Wright A.T."/>
            <person name="Boxma B."/>
            <person name="Van Alen T."/>
            <person name="Hackstein J.H."/>
            <person name="Baker S.E."/>
            <person name="Grigoriev I.V."/>
            <person name="O'Malley M.A."/>
        </authorList>
    </citation>
    <scope>NUCLEOTIDE SEQUENCE [LARGE SCALE GENOMIC DNA]</scope>
    <source>
        <strain evidence="19">finn</strain>
    </source>
</reference>
<dbReference type="PROSITE" id="PS50082">
    <property type="entry name" value="WD_REPEATS_2"/>
    <property type="match status" value="2"/>
</dbReference>
<dbReference type="Pfam" id="PF00400">
    <property type="entry name" value="WD40"/>
    <property type="match status" value="2"/>
</dbReference>
<feature type="compositionally biased region" description="Polar residues" evidence="17">
    <location>
        <begin position="1175"/>
        <end position="1187"/>
    </location>
</feature>
<comment type="function">
    <text evidence="14">Component of the coat protein complex II (COPII) which promotes the formation of transport vesicles from the endoplasmic reticulum (ER). The coat has two main functions, the physical deformation of the endoplasmic reticulum membrane into vesicles and the selection of cargo molecules.</text>
</comment>
<dbReference type="PROSITE" id="PS50294">
    <property type="entry name" value="WD_REPEATS_REGION"/>
    <property type="match status" value="2"/>
</dbReference>
<sequence length="1327" mass="148732">MKIRQVNRTATMAWSPGQHSPLVALGTASGALDPTFSTKSELEIFDLDLDKGRTSDIEMKRIGIASTNSRFNRLAWGTIGDRSKPYGILAAGMENGDLEFWNPKGIMNGDANALLMRHSMHSGPVRGLDFNPFQGNLLASSSSDGELFIWDLNNPTKPYSPGSKSQKLEDVTSVAWNRKFSYILASTSNNGNTVVWDLRNRKEIICLQHPLGRRPITSVTWNPDESTQFIASCDDDSSPIIHLWDLRNARAPKMGLQGHTKGVLSVSWCPKDSDLLLSAGKDNRTICWNPTTGEMIGEFERSDNWTFDAQWNYRNPDFVSVCSYDGSVKLFSLQNESSEENNTQDPNAQQTNNDPFNIDNKMDNQTSFSLKQPPKWYKRPVGAVWSFGSKLIMFNEKQTHSIQLPQQQQQAQIHQQVKNPSVIIKKVVSEPAFVNSVDKLDAAERDASFDSYMNFCDEKIKELEANPKAEEQEKTIWSFLKVMFDKSPREKMLEFLGFERSKLTQDELVEILRRLNIEPSLPPKSPEPEVQKPVEIPPPISNNDNNDALFGGNADGQQNFYENMTPTVEQQQQQQQQPVATEVDQIESKPEKVFIQDSIKLFPNGQSNDSDSESTIDSMITKYLLIGDFDAAVQLCFSTDRLADALIMAICGSPELLAKAREEFFKRKRNEKVYMAVLENIANGHVKEMINCIDLNDSMEKGSWKDIMALICTYAKMDEFASLCGLLGQKLEQKVNQGLSQNPKDAEDSKLASVLCYLAAGELDKVIEIWLSDENAAKYTLSKPSEYSEYADKIQRVVERVTILRKAISFIDTEFVNNAPEKEGQFALHKLYEKYAEYAEILVSQGKLDEAWTFLELIPESFQFWGTELVQSLRDRIFRNGNYSVPDGRQPPQPPYEITDITYVPQQQPQQQMNYGNYMNTNANTYGSQMYQPTYNTPNYANPSGTAGQAYSTNNLYYNQNTTAQTSQYSTYTQPSYNNLMNNSMPPTNTMPVKTTPPLYGGSTTNSTTNMYSGNYTQPNIPKPVAQESIANSLTSPVPPPSTLNKQPSAAGGFHDPPKVEYKRSPYVSYPTLNAPKAGNYNTYPVSPYNAPATLTSPLQPNSNIPGNNGEAYTSTTSATTASRNDFTPPPLPNIYGLNSTSGYNNLPTISNSLNGNPIPESKPAIPQNTPPMMGQSQPQMYSSMNGPMNPVAPPQQVEEQPPAKPRYPEGDRTHIPEEYKSIEPSLTKVLQYATQCGGNQRILDDAQKKFNSFYDQLNNDEISDKAALNRLVDLCKVLDINDLMTAQTINMELMTTKFEAFGHVLQCIKRLLDILSRAYMSQQQGY</sequence>
<keyword evidence="19" id="KW-1185">Reference proteome</keyword>
<dbReference type="PROSITE" id="PS00678">
    <property type="entry name" value="WD_REPEATS_1"/>
    <property type="match status" value="1"/>
</dbReference>
<evidence type="ECO:0000256" key="2">
    <source>
        <dbReference type="ARBA" id="ARBA00004397"/>
    </source>
</evidence>
<evidence type="ECO:0000256" key="11">
    <source>
        <dbReference type="ARBA" id="ARBA00022927"/>
    </source>
</evidence>
<comment type="subunit">
    <text evidence="15">The COPII coat is composed of at least 5 proteins: the SEC23/24 complex, the SEC13/31 complex, and the protein SAR1. SEC13 and SEC31 make a 2:2 tetramer that forms the edge element of the COPII outer coat. The tetramer self-assembles in multiple copies to form the complete polyhedral cage. Interacts (via WD 8) with SEC13.</text>
</comment>
<dbReference type="SMART" id="SM00320">
    <property type="entry name" value="WD40"/>
    <property type="match status" value="5"/>
</dbReference>
<keyword evidence="12" id="KW-0472">Membrane</keyword>
<evidence type="ECO:0000256" key="5">
    <source>
        <dbReference type="ARBA" id="ARBA00021236"/>
    </source>
</evidence>
<feature type="compositionally biased region" description="Polar residues" evidence="17">
    <location>
        <begin position="335"/>
        <end position="355"/>
    </location>
</feature>
<keyword evidence="10" id="KW-0931">ER-Golgi transport</keyword>
<feature type="region of interest" description="Disordered" evidence="17">
    <location>
        <begin position="335"/>
        <end position="364"/>
    </location>
</feature>
<evidence type="ECO:0000256" key="7">
    <source>
        <dbReference type="ARBA" id="ARBA00022574"/>
    </source>
</evidence>
<dbReference type="FunFam" id="2.130.10.10:FF:000526">
    <property type="entry name" value="Protein transport protein SEC31"/>
    <property type="match status" value="1"/>
</dbReference>
<keyword evidence="9" id="KW-0256">Endoplasmic reticulum</keyword>
<evidence type="ECO:0000256" key="17">
    <source>
        <dbReference type="SAM" id="MobiDB-lite"/>
    </source>
</evidence>
<comment type="similarity">
    <text evidence="3">Belongs to the WD repeat SEC31 family.</text>
</comment>
<dbReference type="Proteomes" id="UP000193719">
    <property type="component" value="Unassembled WGS sequence"/>
</dbReference>
<evidence type="ECO:0000256" key="16">
    <source>
        <dbReference type="PROSITE-ProRule" id="PRU00221"/>
    </source>
</evidence>
<dbReference type="PANTHER" id="PTHR13923">
    <property type="entry name" value="SEC31-RELATED PROTEIN"/>
    <property type="match status" value="1"/>
</dbReference>
<evidence type="ECO:0000256" key="15">
    <source>
        <dbReference type="ARBA" id="ARBA00025864"/>
    </source>
</evidence>
<dbReference type="Gene3D" id="1.20.940.10">
    <property type="entry name" value="Functional domain of the splicing factor Prp18"/>
    <property type="match status" value="1"/>
</dbReference>
<proteinExistence type="inferred from homology"/>
<keyword evidence="8" id="KW-0677">Repeat</keyword>
<evidence type="ECO:0000256" key="14">
    <source>
        <dbReference type="ARBA" id="ARBA00025471"/>
    </source>
</evidence>
<organism evidence="18 19">
    <name type="scientific">Piromyces finnis</name>
    <dbReference type="NCBI Taxonomy" id="1754191"/>
    <lineage>
        <taxon>Eukaryota</taxon>
        <taxon>Fungi</taxon>
        <taxon>Fungi incertae sedis</taxon>
        <taxon>Chytridiomycota</taxon>
        <taxon>Chytridiomycota incertae sedis</taxon>
        <taxon>Neocallimastigomycetes</taxon>
        <taxon>Neocallimastigales</taxon>
        <taxon>Neocallimastigaceae</taxon>
        <taxon>Piromyces</taxon>
    </lineage>
</organism>
<comment type="subcellular location">
    <subcellularLocation>
        <location evidence="1">Cytoplasmic vesicle</location>
        <location evidence="1">COPII-coated vesicle membrane</location>
        <topology evidence="1">Peripheral membrane protein</topology>
        <orientation evidence="1">Cytoplasmic side</orientation>
    </subcellularLocation>
    <subcellularLocation>
        <location evidence="2">Endoplasmic reticulum membrane</location>
        <topology evidence="2">Peripheral membrane protein</topology>
        <orientation evidence="2">Cytoplasmic side</orientation>
    </subcellularLocation>
</comment>
<dbReference type="InterPro" id="IPR036322">
    <property type="entry name" value="WD40_repeat_dom_sf"/>
</dbReference>
<dbReference type="GO" id="GO:0007029">
    <property type="term" value="P:endoplasmic reticulum organization"/>
    <property type="evidence" value="ECO:0007669"/>
    <property type="project" value="TreeGrafter"/>
</dbReference>
<dbReference type="GO" id="GO:0090110">
    <property type="term" value="P:COPII-coated vesicle cargo loading"/>
    <property type="evidence" value="ECO:0007669"/>
    <property type="project" value="TreeGrafter"/>
</dbReference>
<keyword evidence="13" id="KW-0968">Cytoplasmic vesicle</keyword>
<dbReference type="OrthoDB" id="542917at2759"/>
<keyword evidence="11" id="KW-0653">Protein transport</keyword>
<dbReference type="GO" id="GO:0005789">
    <property type="term" value="C:endoplasmic reticulum membrane"/>
    <property type="evidence" value="ECO:0007669"/>
    <property type="project" value="UniProtKB-SubCell"/>
</dbReference>
<evidence type="ECO:0000256" key="13">
    <source>
        <dbReference type="ARBA" id="ARBA00023329"/>
    </source>
</evidence>
<evidence type="ECO:0000256" key="12">
    <source>
        <dbReference type="ARBA" id="ARBA00023136"/>
    </source>
</evidence>
<dbReference type="GO" id="GO:0015031">
    <property type="term" value="P:protein transport"/>
    <property type="evidence" value="ECO:0007669"/>
    <property type="project" value="UniProtKB-KW"/>
</dbReference>
<feature type="region of interest" description="Disordered" evidence="17">
    <location>
        <begin position="1035"/>
        <end position="1059"/>
    </location>
</feature>
<feature type="region of interest" description="Disordered" evidence="17">
    <location>
        <begin position="1154"/>
        <end position="1209"/>
    </location>
</feature>
<dbReference type="GO" id="GO:0005198">
    <property type="term" value="F:structural molecule activity"/>
    <property type="evidence" value="ECO:0007669"/>
    <property type="project" value="TreeGrafter"/>
</dbReference>
<feature type="repeat" description="WD" evidence="16">
    <location>
        <begin position="118"/>
        <end position="160"/>
    </location>
</feature>
<dbReference type="Gene3D" id="2.130.10.10">
    <property type="entry name" value="YVTN repeat-like/Quinoprotein amine dehydrogenase"/>
    <property type="match status" value="1"/>
</dbReference>
<evidence type="ECO:0000256" key="10">
    <source>
        <dbReference type="ARBA" id="ARBA00022892"/>
    </source>
</evidence>
<dbReference type="EMBL" id="MCFH01000037">
    <property type="protein sequence ID" value="ORX46007.1"/>
    <property type="molecule type" value="Genomic_DNA"/>
</dbReference>
<dbReference type="InterPro" id="IPR019775">
    <property type="entry name" value="WD40_repeat_CS"/>
</dbReference>
<evidence type="ECO:0000256" key="4">
    <source>
        <dbReference type="ARBA" id="ARBA00013507"/>
    </source>
</evidence>
<evidence type="ECO:0000256" key="6">
    <source>
        <dbReference type="ARBA" id="ARBA00022448"/>
    </source>
</evidence>
<evidence type="ECO:0000313" key="19">
    <source>
        <dbReference type="Proteomes" id="UP000193719"/>
    </source>
</evidence>
<gene>
    <name evidence="18" type="ORF">BCR36DRAFT_332552</name>
</gene>
<keyword evidence="6" id="KW-0813">Transport</keyword>
<dbReference type="PANTHER" id="PTHR13923:SF11">
    <property type="entry name" value="SECRETORY 31, ISOFORM D"/>
    <property type="match status" value="1"/>
</dbReference>
<reference evidence="18 19" key="2">
    <citation type="submission" date="2016-08" db="EMBL/GenBank/DDBJ databases">
        <title>Pervasive Adenine N6-methylation of Active Genes in Fungi.</title>
        <authorList>
            <consortium name="DOE Joint Genome Institute"/>
            <person name="Mondo S.J."/>
            <person name="Dannebaum R.O."/>
            <person name="Kuo R.C."/>
            <person name="Labutti K."/>
            <person name="Haridas S."/>
            <person name="Kuo A."/>
            <person name="Salamov A."/>
            <person name="Ahrendt S.R."/>
            <person name="Lipzen A."/>
            <person name="Sullivan W."/>
            <person name="Andreopoulos W.B."/>
            <person name="Clum A."/>
            <person name="Lindquist E."/>
            <person name="Daum C."/>
            <person name="Ramamoorthy G.K."/>
            <person name="Gryganskyi A."/>
            <person name="Culley D."/>
            <person name="Magnuson J.K."/>
            <person name="James T.Y."/>
            <person name="O'Malley M.A."/>
            <person name="Stajich J.E."/>
            <person name="Spatafora J.W."/>
            <person name="Visel A."/>
            <person name="Grigoriev I.V."/>
        </authorList>
    </citation>
    <scope>NUCLEOTIDE SEQUENCE [LARGE SCALE GENOMIC DNA]</scope>
    <source>
        <strain evidence="19">finn</strain>
    </source>
</reference>
<evidence type="ECO:0000256" key="3">
    <source>
        <dbReference type="ARBA" id="ARBA00009358"/>
    </source>
</evidence>
<evidence type="ECO:0000256" key="8">
    <source>
        <dbReference type="ARBA" id="ARBA00022737"/>
    </source>
</evidence>
<comment type="caution">
    <text evidence="18">The sequence shown here is derived from an EMBL/GenBank/DDBJ whole genome shotgun (WGS) entry which is preliminary data.</text>
</comment>
<dbReference type="GO" id="GO:0030127">
    <property type="term" value="C:COPII vesicle coat"/>
    <property type="evidence" value="ECO:0007669"/>
    <property type="project" value="TreeGrafter"/>
</dbReference>
<dbReference type="STRING" id="1754191.A0A1Y1V2U0"/>
<dbReference type="InterPro" id="IPR040251">
    <property type="entry name" value="SEC31-like"/>
</dbReference>
<protein>
    <recommendedName>
        <fullName evidence="5">Protein transport protein SEC31</fullName>
    </recommendedName>
    <alternativeName>
        <fullName evidence="4">Protein transport protein sec31</fullName>
    </alternativeName>
</protein>
<keyword evidence="7 16" id="KW-0853">WD repeat</keyword>
<feature type="repeat" description="WD" evidence="16">
    <location>
        <begin position="256"/>
        <end position="298"/>
    </location>
</feature>
<name>A0A1Y1V2U0_9FUNG</name>
<dbReference type="InterPro" id="IPR015943">
    <property type="entry name" value="WD40/YVTN_repeat-like_dom_sf"/>
</dbReference>
<dbReference type="SUPFAM" id="SSF50978">
    <property type="entry name" value="WD40 repeat-like"/>
    <property type="match status" value="1"/>
</dbReference>